<dbReference type="AlphaFoldDB" id="A0A4Y7RAG6"/>
<dbReference type="Pfam" id="PF20020">
    <property type="entry name" value="DUF6431"/>
    <property type="match status" value="1"/>
</dbReference>
<comment type="caution">
    <text evidence="2">The sequence shown here is derived from an EMBL/GenBank/DDBJ whole genome shotgun (WGS) entry which is preliminary data.</text>
</comment>
<name>A0A4Y7RAG6_9FIRM</name>
<dbReference type="Proteomes" id="UP000298324">
    <property type="component" value="Unassembled WGS sequence"/>
</dbReference>
<evidence type="ECO:0000313" key="2">
    <source>
        <dbReference type="EMBL" id="TEB05968.1"/>
    </source>
</evidence>
<protein>
    <recommendedName>
        <fullName evidence="1">DUF6431 domain-containing protein</fullName>
    </recommendedName>
</protein>
<dbReference type="RefSeq" id="WP_190258636.1">
    <property type="nucleotide sequence ID" value="NZ_QFGA01000002.1"/>
</dbReference>
<evidence type="ECO:0000259" key="1">
    <source>
        <dbReference type="Pfam" id="PF20020"/>
    </source>
</evidence>
<dbReference type="EMBL" id="QFGA01000002">
    <property type="protein sequence ID" value="TEB05968.1"/>
    <property type="molecule type" value="Genomic_DNA"/>
</dbReference>
<reference evidence="2 3" key="1">
    <citation type="journal article" date="2018" name="Environ. Microbiol.">
        <title>Novel energy conservation strategies and behaviour of Pelotomaculum schinkii driving syntrophic propionate catabolism.</title>
        <authorList>
            <person name="Hidalgo-Ahumada C.A.P."/>
            <person name="Nobu M.K."/>
            <person name="Narihiro T."/>
            <person name="Tamaki H."/>
            <person name="Liu W.T."/>
            <person name="Kamagata Y."/>
            <person name="Stams A.J.M."/>
            <person name="Imachi H."/>
            <person name="Sousa D.Z."/>
        </authorList>
    </citation>
    <scope>NUCLEOTIDE SEQUENCE [LARGE SCALE GENOMIC DNA]</scope>
    <source>
        <strain evidence="2 3">HH</strain>
    </source>
</reference>
<proteinExistence type="predicted"/>
<sequence>MQIPWNLPVKLSIYAKDRYSVVFPVLIKCPCCNSAVKLKRHGFYERNALANKRCYRISICRYLCPACLKTVSLLPWFLLPYFQHNRNTILKSLRESFRKTTAAVGRQLAAFYHKRFLANTPAIVSALREQHWRERLPADKNKGAIKIVRRLNFTRASETTLAEVNSLSNRILANFMARSF</sequence>
<dbReference type="InterPro" id="IPR045536">
    <property type="entry name" value="DUF6431"/>
</dbReference>
<evidence type="ECO:0000313" key="3">
    <source>
        <dbReference type="Proteomes" id="UP000298324"/>
    </source>
</evidence>
<keyword evidence="3" id="KW-1185">Reference proteome</keyword>
<organism evidence="2 3">
    <name type="scientific">Pelotomaculum schinkii</name>
    <dbReference type="NCBI Taxonomy" id="78350"/>
    <lineage>
        <taxon>Bacteria</taxon>
        <taxon>Bacillati</taxon>
        <taxon>Bacillota</taxon>
        <taxon>Clostridia</taxon>
        <taxon>Eubacteriales</taxon>
        <taxon>Desulfotomaculaceae</taxon>
        <taxon>Pelotomaculum</taxon>
    </lineage>
</organism>
<feature type="domain" description="DUF6431" evidence="1">
    <location>
        <begin position="29"/>
        <end position="97"/>
    </location>
</feature>
<accession>A0A4Y7RAG6</accession>
<gene>
    <name evidence="2" type="ORF">Psch_03010</name>
</gene>